<organism evidence="3 4">
    <name type="scientific">Candidatus Gallacutalibacter pullicola</name>
    <dbReference type="NCBI Taxonomy" id="2840830"/>
    <lineage>
        <taxon>Bacteria</taxon>
        <taxon>Bacillati</taxon>
        <taxon>Bacillota</taxon>
        <taxon>Clostridia</taxon>
        <taxon>Eubacteriales</taxon>
        <taxon>Candidatus Gallacutalibacter</taxon>
    </lineage>
</organism>
<proteinExistence type="predicted"/>
<name>A0A9D1DSX8_9FIRM</name>
<dbReference type="PROSITE" id="PS51257">
    <property type="entry name" value="PROKAR_LIPOPROTEIN"/>
    <property type="match status" value="1"/>
</dbReference>
<reference evidence="3" key="2">
    <citation type="journal article" date="2021" name="PeerJ">
        <title>Extensive microbial diversity within the chicken gut microbiome revealed by metagenomics and culture.</title>
        <authorList>
            <person name="Gilroy R."/>
            <person name="Ravi A."/>
            <person name="Getino M."/>
            <person name="Pursley I."/>
            <person name="Horton D.L."/>
            <person name="Alikhan N.F."/>
            <person name="Baker D."/>
            <person name="Gharbi K."/>
            <person name="Hall N."/>
            <person name="Watson M."/>
            <person name="Adriaenssens E.M."/>
            <person name="Foster-Nyarko E."/>
            <person name="Jarju S."/>
            <person name="Secka A."/>
            <person name="Antonio M."/>
            <person name="Oren A."/>
            <person name="Chaudhuri R.R."/>
            <person name="La Ragione R."/>
            <person name="Hildebrand F."/>
            <person name="Pallen M.J."/>
        </authorList>
    </citation>
    <scope>NUCLEOTIDE SEQUENCE</scope>
    <source>
        <strain evidence="3">ChiSjej1B19-7085</strain>
    </source>
</reference>
<evidence type="ECO:0000313" key="3">
    <source>
        <dbReference type="EMBL" id="HIR58363.1"/>
    </source>
</evidence>
<protein>
    <recommendedName>
        <fullName evidence="2">Bacterial Ig-like domain-containing protein</fullName>
    </recommendedName>
</protein>
<comment type="caution">
    <text evidence="3">The sequence shown here is derived from an EMBL/GenBank/DDBJ whole genome shotgun (WGS) entry which is preliminary data.</text>
</comment>
<accession>A0A9D1DSX8</accession>
<dbReference type="EMBL" id="DVHF01000153">
    <property type="protein sequence ID" value="HIR58363.1"/>
    <property type="molecule type" value="Genomic_DNA"/>
</dbReference>
<dbReference type="Proteomes" id="UP000886785">
    <property type="component" value="Unassembled WGS sequence"/>
</dbReference>
<feature type="chain" id="PRO_5039347987" description="Bacterial Ig-like domain-containing protein" evidence="1">
    <location>
        <begin position="27"/>
        <end position="204"/>
    </location>
</feature>
<dbReference type="AlphaFoldDB" id="A0A9D1DSX8"/>
<feature type="signal peptide" evidence="1">
    <location>
        <begin position="1"/>
        <end position="26"/>
    </location>
</feature>
<dbReference type="InterPro" id="IPR046878">
    <property type="entry name" value="Big_14"/>
</dbReference>
<evidence type="ECO:0000313" key="4">
    <source>
        <dbReference type="Proteomes" id="UP000886785"/>
    </source>
</evidence>
<evidence type="ECO:0000256" key="1">
    <source>
        <dbReference type="SAM" id="SignalP"/>
    </source>
</evidence>
<dbReference type="Pfam" id="PF20251">
    <property type="entry name" value="Big_14"/>
    <property type="match status" value="1"/>
</dbReference>
<sequence>MKIFIRIITFIIFICLLAACNGNDPAAQDRLERMRALHSGRTYEDPEKGFQEVYERDEADRMENIILWNDREDGTLPVSESYDHIYVENVGDEDFSYGDTQTRLEFFDNGKWYTFPYPASMHLDVGHMVSPGEKYLLVFAFDLDKLEVPGHYRIVLENLYFSEEANRKWREYVDTHDGKYPQFEFIAEIAELKWTAIEVDVIDE</sequence>
<evidence type="ECO:0000259" key="2">
    <source>
        <dbReference type="Pfam" id="PF20251"/>
    </source>
</evidence>
<feature type="domain" description="Bacterial Ig-like" evidence="2">
    <location>
        <begin position="84"/>
        <end position="157"/>
    </location>
</feature>
<reference evidence="3" key="1">
    <citation type="submission" date="2020-10" db="EMBL/GenBank/DDBJ databases">
        <authorList>
            <person name="Gilroy R."/>
        </authorList>
    </citation>
    <scope>NUCLEOTIDE SEQUENCE</scope>
    <source>
        <strain evidence="3">ChiSjej1B19-7085</strain>
    </source>
</reference>
<keyword evidence="1" id="KW-0732">Signal</keyword>
<gene>
    <name evidence="3" type="ORF">IAA54_11950</name>
</gene>